<dbReference type="GO" id="GO:0004930">
    <property type="term" value="F:G protein-coupled receptor activity"/>
    <property type="evidence" value="ECO:0000318"/>
    <property type="project" value="GO_Central"/>
</dbReference>
<evidence type="ECO:0000313" key="13">
    <source>
        <dbReference type="EnsemblMetazoa" id="XP_030841855"/>
    </source>
</evidence>
<dbReference type="InterPro" id="IPR017452">
    <property type="entry name" value="GPCR_Rhodpsn_7TM"/>
</dbReference>
<dbReference type="PRINTS" id="PR00237">
    <property type="entry name" value="GPCRRHODOPSN"/>
</dbReference>
<dbReference type="Pfam" id="PF00001">
    <property type="entry name" value="7tm_1"/>
    <property type="match status" value="1"/>
</dbReference>
<dbReference type="EnsemblMetazoa" id="XM_030985995">
    <property type="protein sequence ID" value="XP_030841855"/>
    <property type="gene ID" value="LOC115924154"/>
</dbReference>
<dbReference type="Gene3D" id="1.20.1070.10">
    <property type="entry name" value="Rhodopsin 7-helix transmembrane proteins"/>
    <property type="match status" value="2"/>
</dbReference>
<keyword evidence="7 8" id="KW-0807">Transducer</keyword>
<reference evidence="14" key="1">
    <citation type="submission" date="2015-02" db="EMBL/GenBank/DDBJ databases">
        <title>Genome sequencing for Strongylocentrotus purpuratus.</title>
        <authorList>
            <person name="Murali S."/>
            <person name="Liu Y."/>
            <person name="Vee V."/>
            <person name="English A."/>
            <person name="Wang M."/>
            <person name="Skinner E."/>
            <person name="Han Y."/>
            <person name="Muzny D.M."/>
            <person name="Worley K.C."/>
            <person name="Gibbs R.A."/>
        </authorList>
    </citation>
    <scope>NUCLEOTIDE SEQUENCE</scope>
</reference>
<dbReference type="GO" id="GO:0005886">
    <property type="term" value="C:plasma membrane"/>
    <property type="evidence" value="ECO:0000318"/>
    <property type="project" value="GO_Central"/>
</dbReference>
<dbReference type="RefSeq" id="XP_030841855.1">
    <property type="nucleotide sequence ID" value="XM_030985995.1"/>
</dbReference>
<dbReference type="GO" id="GO:0007186">
    <property type="term" value="P:G protein-coupled receptor signaling pathway"/>
    <property type="evidence" value="ECO:0000318"/>
    <property type="project" value="GO_Central"/>
</dbReference>
<protein>
    <recommendedName>
        <fullName evidence="12">G-protein coupled receptors family 1 profile domain-containing protein</fullName>
    </recommendedName>
</protein>
<evidence type="ECO:0000256" key="11">
    <source>
        <dbReference type="SAM" id="SignalP"/>
    </source>
</evidence>
<feature type="compositionally biased region" description="Polar residues" evidence="9">
    <location>
        <begin position="328"/>
        <end position="340"/>
    </location>
</feature>
<evidence type="ECO:0000256" key="6">
    <source>
        <dbReference type="ARBA" id="ARBA00023170"/>
    </source>
</evidence>
<dbReference type="KEGG" id="spu:115924154"/>
<feature type="transmembrane region" description="Helical" evidence="10">
    <location>
        <begin position="74"/>
        <end position="98"/>
    </location>
</feature>
<dbReference type="OrthoDB" id="10036964at2759"/>
<keyword evidence="6 8" id="KW-0675">Receptor</keyword>
<evidence type="ECO:0000256" key="1">
    <source>
        <dbReference type="ARBA" id="ARBA00004141"/>
    </source>
</evidence>
<feature type="transmembrane region" description="Helical" evidence="10">
    <location>
        <begin position="39"/>
        <end position="62"/>
    </location>
</feature>
<keyword evidence="14" id="KW-1185">Reference proteome</keyword>
<feature type="region of interest" description="Disordered" evidence="9">
    <location>
        <begin position="263"/>
        <end position="340"/>
    </location>
</feature>
<feature type="domain" description="G-protein coupled receptors family 1 profile" evidence="12">
    <location>
        <begin position="1"/>
        <end position="412"/>
    </location>
</feature>
<dbReference type="InterPro" id="IPR000276">
    <property type="entry name" value="GPCR_Rhodpsn"/>
</dbReference>
<dbReference type="GeneID" id="115924154"/>
<evidence type="ECO:0000256" key="2">
    <source>
        <dbReference type="ARBA" id="ARBA00022692"/>
    </source>
</evidence>
<feature type="transmembrane region" description="Helical" evidence="10">
    <location>
        <begin position="349"/>
        <end position="370"/>
    </location>
</feature>
<dbReference type="InParanoid" id="A0A7M7NUB0"/>
<sequence>MLVLLICVPVGLVETYNPMTGWPLGKFMCYFVPYSENLAANASILTLLAIAVERYYVICTPFEAHYICTPRRTLVVCFLVWIFSALVNIPLLMTIIYVPECVHEGEFRYFCGPWIDEQWEKVYETGTTVMFFLLPFFFLSCIYYIIANTLREHNYMMANIRDNESESGSVRTKAKDGSMNLKQHDASLKKRETVKGRNCFSELFHRLDCGCLSRLVHWKTQDEGDQGRQDDSTQERLTDLHIIAEQENPSRDDDVMVAALHSRDADCGSRSAQSPPLKRQDTPSSWKQKSLKDKPAHTIYGNKIQRHHTSTSMTSRSSRNSDAKGSVKRSSMTSPRTASAITRRNHQRVILMLANVVVVFFICWMPYRAVNLWGIYSTAQEHKRLTPQQIVALVTVCRVLVYLNSAINPILYNLISTKFRAAFKSVLPCASLHGRRRSMSSRSLSSTSSFRFTKKSVDHAC</sequence>
<feature type="signal peptide" evidence="11">
    <location>
        <begin position="1"/>
        <end position="15"/>
    </location>
</feature>
<evidence type="ECO:0000313" key="14">
    <source>
        <dbReference type="Proteomes" id="UP000007110"/>
    </source>
</evidence>
<evidence type="ECO:0000256" key="9">
    <source>
        <dbReference type="SAM" id="MobiDB-lite"/>
    </source>
</evidence>
<feature type="transmembrane region" description="Helical" evidence="10">
    <location>
        <begin position="129"/>
        <end position="147"/>
    </location>
</feature>
<dbReference type="Proteomes" id="UP000007110">
    <property type="component" value="Unassembled WGS sequence"/>
</dbReference>
<comment type="similarity">
    <text evidence="8">Belongs to the G-protein coupled receptor 1 family.</text>
</comment>
<keyword evidence="2 8" id="KW-0812">Transmembrane</keyword>
<dbReference type="SUPFAM" id="SSF81321">
    <property type="entry name" value="Family A G protein-coupled receptor-like"/>
    <property type="match status" value="1"/>
</dbReference>
<dbReference type="PROSITE" id="PS00237">
    <property type="entry name" value="G_PROTEIN_RECEP_F1_1"/>
    <property type="match status" value="1"/>
</dbReference>
<keyword evidence="3 10" id="KW-1133">Transmembrane helix</keyword>
<evidence type="ECO:0000259" key="12">
    <source>
        <dbReference type="PROSITE" id="PS50262"/>
    </source>
</evidence>
<evidence type="ECO:0000256" key="10">
    <source>
        <dbReference type="SAM" id="Phobius"/>
    </source>
</evidence>
<feature type="transmembrane region" description="Helical" evidence="10">
    <location>
        <begin position="390"/>
        <end position="415"/>
    </location>
</feature>
<evidence type="ECO:0000256" key="3">
    <source>
        <dbReference type="ARBA" id="ARBA00022989"/>
    </source>
</evidence>
<evidence type="ECO:0000256" key="5">
    <source>
        <dbReference type="ARBA" id="ARBA00023136"/>
    </source>
</evidence>
<accession>A0A7M7NUB0</accession>
<proteinExistence type="inferred from homology"/>
<evidence type="ECO:0000256" key="8">
    <source>
        <dbReference type="RuleBase" id="RU000688"/>
    </source>
</evidence>
<keyword evidence="5 10" id="KW-0472">Membrane</keyword>
<reference evidence="13" key="2">
    <citation type="submission" date="2021-01" db="UniProtKB">
        <authorList>
            <consortium name="EnsemblMetazoa"/>
        </authorList>
    </citation>
    <scope>IDENTIFICATION</scope>
</reference>
<comment type="subcellular location">
    <subcellularLocation>
        <location evidence="1">Membrane</location>
        <topology evidence="1">Multi-pass membrane protein</topology>
    </subcellularLocation>
</comment>
<evidence type="ECO:0000256" key="7">
    <source>
        <dbReference type="ARBA" id="ARBA00023224"/>
    </source>
</evidence>
<feature type="chain" id="PRO_5029568261" description="G-protein coupled receptors family 1 profile domain-containing protein" evidence="11">
    <location>
        <begin position="16"/>
        <end position="461"/>
    </location>
</feature>
<name>A0A7M7NUB0_STRPU</name>
<dbReference type="PANTHER" id="PTHR24243:SF233">
    <property type="entry name" value="THYROTROPIN-RELEASING HORMONE RECEPTOR"/>
    <property type="match status" value="1"/>
</dbReference>
<keyword evidence="4 8" id="KW-0297">G-protein coupled receptor</keyword>
<dbReference type="PANTHER" id="PTHR24243">
    <property type="entry name" value="G-PROTEIN COUPLED RECEPTOR"/>
    <property type="match status" value="1"/>
</dbReference>
<feature type="compositionally biased region" description="Low complexity" evidence="9">
    <location>
        <begin position="310"/>
        <end position="320"/>
    </location>
</feature>
<dbReference type="AlphaFoldDB" id="A0A7M7NUB0"/>
<keyword evidence="11" id="KW-0732">Signal</keyword>
<organism evidence="13 14">
    <name type="scientific">Strongylocentrotus purpuratus</name>
    <name type="common">Purple sea urchin</name>
    <dbReference type="NCBI Taxonomy" id="7668"/>
    <lineage>
        <taxon>Eukaryota</taxon>
        <taxon>Metazoa</taxon>
        <taxon>Echinodermata</taxon>
        <taxon>Eleutherozoa</taxon>
        <taxon>Echinozoa</taxon>
        <taxon>Echinoidea</taxon>
        <taxon>Euechinoidea</taxon>
        <taxon>Echinacea</taxon>
        <taxon>Camarodonta</taxon>
        <taxon>Echinidea</taxon>
        <taxon>Strongylocentrotidae</taxon>
        <taxon>Strongylocentrotus</taxon>
    </lineage>
</organism>
<dbReference type="PROSITE" id="PS50262">
    <property type="entry name" value="G_PROTEIN_RECEP_F1_2"/>
    <property type="match status" value="1"/>
</dbReference>
<evidence type="ECO:0000256" key="4">
    <source>
        <dbReference type="ARBA" id="ARBA00023040"/>
    </source>
</evidence>